<evidence type="ECO:0000256" key="2">
    <source>
        <dbReference type="SAM" id="Phobius"/>
    </source>
</evidence>
<evidence type="ECO:0000256" key="1">
    <source>
        <dbReference type="SAM" id="MobiDB-lite"/>
    </source>
</evidence>
<evidence type="ECO:0000313" key="5">
    <source>
        <dbReference type="Proteomes" id="UP000318571"/>
    </source>
</evidence>
<dbReference type="EMBL" id="VCGU01000007">
    <property type="protein sequence ID" value="TRY73850.1"/>
    <property type="molecule type" value="Genomic_DNA"/>
</dbReference>
<dbReference type="Proteomes" id="UP000318571">
    <property type="component" value="Chromosome 3"/>
</dbReference>
<dbReference type="AlphaFoldDB" id="A0A553P869"/>
<comment type="caution">
    <text evidence="4">The sequence shown here is derived from an EMBL/GenBank/DDBJ whole genome shotgun (WGS) entry which is preliminary data.</text>
</comment>
<gene>
    <name evidence="4" type="ORF">TCAL_07886</name>
</gene>
<name>A0A553P869_TIGCA</name>
<evidence type="ECO:0000256" key="3">
    <source>
        <dbReference type="SAM" id="SignalP"/>
    </source>
</evidence>
<dbReference type="OMA" id="GICACCY"/>
<evidence type="ECO:0008006" key="6">
    <source>
        <dbReference type="Google" id="ProtNLM"/>
    </source>
</evidence>
<sequence>MSVSKSVWRIASPLVLIVLLDAVQSLDVECGYESQRNMVSCRCLGNAQSAGFEDLSDVVNDYVRDRFSNLVFHHVQLRDCDRVMITLNLRTFSIEGRYFNISYVSFNKIQNLDLYIENIDYGYTNFVFEDVRRLKLSGRLDNPSTSVQIWSRDSNYGIDRSDILFQDFLARSRIELINIQDANSVRVVDSAFENLRKAEVIRTDRCHVGLTTLTEVDCSNMDALFVSTVPYTSASNAVLTHPAFIIVLVLIVIAVLVGIAALIYAKQWKKKKELELLGFPPPSSTMSRATPPASSARLSNRQFTVRS</sequence>
<feature type="transmembrane region" description="Helical" evidence="2">
    <location>
        <begin position="243"/>
        <end position="265"/>
    </location>
</feature>
<keyword evidence="2" id="KW-0472">Membrane</keyword>
<dbReference type="OrthoDB" id="10563045at2759"/>
<accession>A0A553P869</accession>
<protein>
    <recommendedName>
        <fullName evidence="6">Receptor L-domain domain-containing protein</fullName>
    </recommendedName>
</protein>
<organism evidence="4 5">
    <name type="scientific">Tigriopus californicus</name>
    <name type="common">Marine copepod</name>
    <dbReference type="NCBI Taxonomy" id="6832"/>
    <lineage>
        <taxon>Eukaryota</taxon>
        <taxon>Metazoa</taxon>
        <taxon>Ecdysozoa</taxon>
        <taxon>Arthropoda</taxon>
        <taxon>Crustacea</taxon>
        <taxon>Multicrustacea</taxon>
        <taxon>Hexanauplia</taxon>
        <taxon>Copepoda</taxon>
        <taxon>Harpacticoida</taxon>
        <taxon>Harpacticidae</taxon>
        <taxon>Tigriopus</taxon>
    </lineage>
</organism>
<feature type="chain" id="PRO_5021985904" description="Receptor L-domain domain-containing protein" evidence="3">
    <location>
        <begin position="26"/>
        <end position="307"/>
    </location>
</feature>
<keyword evidence="5" id="KW-1185">Reference proteome</keyword>
<feature type="compositionally biased region" description="Polar residues" evidence="1">
    <location>
        <begin position="284"/>
        <end position="307"/>
    </location>
</feature>
<feature type="signal peptide" evidence="3">
    <location>
        <begin position="1"/>
        <end position="25"/>
    </location>
</feature>
<reference evidence="4 5" key="1">
    <citation type="journal article" date="2018" name="Nat. Ecol. Evol.">
        <title>Genomic signatures of mitonuclear coevolution across populations of Tigriopus californicus.</title>
        <authorList>
            <person name="Barreto F.S."/>
            <person name="Watson E.T."/>
            <person name="Lima T.G."/>
            <person name="Willett C.S."/>
            <person name="Edmands S."/>
            <person name="Li W."/>
            <person name="Burton R.S."/>
        </authorList>
    </citation>
    <scope>NUCLEOTIDE SEQUENCE [LARGE SCALE GENOMIC DNA]</scope>
    <source>
        <strain evidence="4 5">San Diego</strain>
    </source>
</reference>
<keyword evidence="2" id="KW-0812">Transmembrane</keyword>
<feature type="region of interest" description="Disordered" evidence="1">
    <location>
        <begin position="280"/>
        <end position="307"/>
    </location>
</feature>
<keyword evidence="3" id="KW-0732">Signal</keyword>
<proteinExistence type="predicted"/>
<keyword evidence="2" id="KW-1133">Transmembrane helix</keyword>
<evidence type="ECO:0000313" key="4">
    <source>
        <dbReference type="EMBL" id="TRY73850.1"/>
    </source>
</evidence>